<dbReference type="InterPro" id="IPR047594">
    <property type="entry name" value="MoaC_bact/euk"/>
</dbReference>
<evidence type="ECO:0000256" key="4">
    <source>
        <dbReference type="ARBA" id="ARBA00023150"/>
    </source>
</evidence>
<evidence type="ECO:0000256" key="5">
    <source>
        <dbReference type="ARBA" id="ARBA00023239"/>
    </source>
</evidence>
<evidence type="ECO:0000256" key="6">
    <source>
        <dbReference type="SAM" id="MobiDB-lite"/>
    </source>
</evidence>
<dbReference type="AlphaFoldDB" id="A0A9P6GHU1"/>
<feature type="region of interest" description="Disordered" evidence="6">
    <location>
        <begin position="18"/>
        <end position="58"/>
    </location>
</feature>
<dbReference type="EC" id="4.6.1.17" evidence="3"/>
<comment type="caution">
    <text evidence="8">The sequence shown here is derived from an EMBL/GenBank/DDBJ whole genome shotgun (WGS) entry which is preliminary data.</text>
</comment>
<evidence type="ECO:0000256" key="2">
    <source>
        <dbReference type="ARBA" id="ARBA00005046"/>
    </source>
</evidence>
<comment type="catalytic activity">
    <reaction evidence="1">
        <text>(8S)-3',8-cyclo-7,8-dihydroguanosine 5'-triphosphate = cyclic pyranopterin phosphate + diphosphate</text>
        <dbReference type="Rhea" id="RHEA:49580"/>
        <dbReference type="ChEBI" id="CHEBI:33019"/>
        <dbReference type="ChEBI" id="CHEBI:59648"/>
        <dbReference type="ChEBI" id="CHEBI:131766"/>
        <dbReference type="EC" id="4.6.1.17"/>
    </reaction>
</comment>
<evidence type="ECO:0000313" key="8">
    <source>
        <dbReference type="EMBL" id="KAF9734675.1"/>
    </source>
</evidence>
<feature type="compositionally biased region" description="Polar residues" evidence="6">
    <location>
        <begin position="40"/>
        <end position="58"/>
    </location>
</feature>
<dbReference type="GO" id="GO:0061799">
    <property type="term" value="F:cyclic pyranopterin monophosphate synthase activity"/>
    <property type="evidence" value="ECO:0007669"/>
    <property type="project" value="UniProtKB-EC"/>
</dbReference>
<organism evidence="8 9">
    <name type="scientific">Paraphaeosphaeria minitans</name>
    <dbReference type="NCBI Taxonomy" id="565426"/>
    <lineage>
        <taxon>Eukaryota</taxon>
        <taxon>Fungi</taxon>
        <taxon>Dikarya</taxon>
        <taxon>Ascomycota</taxon>
        <taxon>Pezizomycotina</taxon>
        <taxon>Dothideomycetes</taxon>
        <taxon>Pleosporomycetidae</taxon>
        <taxon>Pleosporales</taxon>
        <taxon>Massarineae</taxon>
        <taxon>Didymosphaeriaceae</taxon>
        <taxon>Paraphaeosphaeria</taxon>
    </lineage>
</organism>
<dbReference type="PANTHER" id="PTHR22960">
    <property type="entry name" value="MOLYBDOPTERIN COFACTOR SYNTHESIS PROTEIN A"/>
    <property type="match status" value="1"/>
</dbReference>
<dbReference type="NCBIfam" id="TIGR00581">
    <property type="entry name" value="moaC"/>
    <property type="match status" value="1"/>
</dbReference>
<dbReference type="Proteomes" id="UP000756921">
    <property type="component" value="Unassembled WGS sequence"/>
</dbReference>
<dbReference type="GO" id="GO:0006777">
    <property type="term" value="P:Mo-molybdopterin cofactor biosynthetic process"/>
    <property type="evidence" value="ECO:0007669"/>
    <property type="project" value="UniProtKB-KW"/>
</dbReference>
<feature type="domain" description="Molybdopterin cofactor biosynthesis C (MoaC)" evidence="7">
    <location>
        <begin position="69"/>
        <end position="213"/>
    </location>
</feature>
<keyword evidence="5" id="KW-0456">Lyase</keyword>
<feature type="compositionally biased region" description="Basic and acidic residues" evidence="6">
    <location>
        <begin position="25"/>
        <end position="39"/>
    </location>
</feature>
<comment type="pathway">
    <text evidence="2">Cofactor biosynthesis; molybdopterin biosynthesis.</text>
</comment>
<dbReference type="InterPro" id="IPR050105">
    <property type="entry name" value="MoCo_biosynth_MoaA/MoaC"/>
</dbReference>
<evidence type="ECO:0000256" key="1">
    <source>
        <dbReference type="ARBA" id="ARBA00001637"/>
    </source>
</evidence>
<accession>A0A9P6GHU1</accession>
<reference evidence="8" key="1">
    <citation type="journal article" date="2020" name="Mol. Plant Microbe Interact.">
        <title>Genome Sequence of the Biocontrol Agent Coniothyrium minitans strain Conio (IMI 134523).</title>
        <authorList>
            <person name="Patel D."/>
            <person name="Shittu T.A."/>
            <person name="Baroncelli R."/>
            <person name="Muthumeenakshi S."/>
            <person name="Osborne T.H."/>
            <person name="Janganan T.K."/>
            <person name="Sreenivasaprasad S."/>
        </authorList>
    </citation>
    <scope>NUCLEOTIDE SEQUENCE</scope>
    <source>
        <strain evidence="8">Conio</strain>
    </source>
</reference>
<dbReference type="InterPro" id="IPR023045">
    <property type="entry name" value="MoaC"/>
</dbReference>
<dbReference type="EMBL" id="WJXW01000007">
    <property type="protein sequence ID" value="KAF9734675.1"/>
    <property type="molecule type" value="Genomic_DNA"/>
</dbReference>
<sequence length="229" mass="24019">MWKAANAAGYHTLVSRRAYSTSTDKGSKVEESSQADRHVSTQPRTAPSPSENHLQTSLPHLTSSGAAHMVSVASKPSTERTAIATGTVRFSNPTPLSLIHAASNKKGDVLSVSRIAGIMAAKHTPTLIPLCHPIALTHVGVTLHVVLPGNGGEARDFGSIVVESKVSCTGQTGVEMEALTSVMGSALSVVDMCKAVDKGISIGDVRVVLKEGGRSGTWREEGWESRGEE</sequence>
<gene>
    <name evidence="8" type="ORF">PMIN01_07578</name>
</gene>
<dbReference type="Pfam" id="PF01967">
    <property type="entry name" value="MoaC"/>
    <property type="match status" value="1"/>
</dbReference>
<dbReference type="InterPro" id="IPR002820">
    <property type="entry name" value="Mopterin_CF_biosynth-C_dom"/>
</dbReference>
<keyword evidence="4" id="KW-0501">Molybdenum cofactor biosynthesis</keyword>
<evidence type="ECO:0000259" key="7">
    <source>
        <dbReference type="Pfam" id="PF01967"/>
    </source>
</evidence>
<dbReference type="PANTHER" id="PTHR22960:SF0">
    <property type="entry name" value="MOLYBDENUM COFACTOR BIOSYNTHESIS PROTEIN 1"/>
    <property type="match status" value="1"/>
</dbReference>
<keyword evidence="9" id="KW-1185">Reference proteome</keyword>
<dbReference type="Gene3D" id="3.30.70.640">
    <property type="entry name" value="Molybdopterin cofactor biosynthesis C (MoaC) domain"/>
    <property type="match status" value="1"/>
</dbReference>
<name>A0A9P6GHU1_9PLEO</name>
<dbReference type="OrthoDB" id="429626at2759"/>
<dbReference type="SUPFAM" id="SSF55040">
    <property type="entry name" value="Molybdenum cofactor biosynthesis protein C, MoaC"/>
    <property type="match status" value="1"/>
</dbReference>
<dbReference type="InterPro" id="IPR036522">
    <property type="entry name" value="MoaC_sf"/>
</dbReference>
<evidence type="ECO:0000313" key="9">
    <source>
        <dbReference type="Proteomes" id="UP000756921"/>
    </source>
</evidence>
<dbReference type="GO" id="GO:0061798">
    <property type="term" value="F:GTP 3',8'-cyclase activity"/>
    <property type="evidence" value="ECO:0007669"/>
    <property type="project" value="TreeGrafter"/>
</dbReference>
<dbReference type="CDD" id="cd01420">
    <property type="entry name" value="MoaC_PE"/>
    <property type="match status" value="1"/>
</dbReference>
<proteinExistence type="predicted"/>
<dbReference type="NCBIfam" id="NF006870">
    <property type="entry name" value="PRK09364.1"/>
    <property type="match status" value="1"/>
</dbReference>
<evidence type="ECO:0000256" key="3">
    <source>
        <dbReference type="ARBA" id="ARBA00012575"/>
    </source>
</evidence>
<protein>
    <recommendedName>
        <fullName evidence="3">cyclic pyranopterin monophosphate synthase</fullName>
        <ecNumber evidence="3">4.6.1.17</ecNumber>
    </recommendedName>
</protein>